<dbReference type="InterPro" id="IPR006429">
    <property type="entry name" value="Phage_lambda_portal"/>
</dbReference>
<evidence type="ECO:0000256" key="1">
    <source>
        <dbReference type="SAM" id="MobiDB-lite"/>
    </source>
</evidence>
<reference evidence="2" key="1">
    <citation type="submission" date="2016-04" db="EMBL/GenBank/DDBJ databases">
        <authorList>
            <person name="Evans L.H."/>
            <person name="Alamgir A."/>
            <person name="Owens N."/>
            <person name="Weber N.D."/>
            <person name="Virtaneva K."/>
            <person name="Barbian K."/>
            <person name="Babar A."/>
            <person name="Rosenke K."/>
        </authorList>
    </citation>
    <scope>NUCLEOTIDE SEQUENCE</scope>
    <source>
        <strain evidence="2">92-2</strain>
    </source>
</reference>
<name>A0A212IX70_9BACT</name>
<accession>A0A212IX70</accession>
<dbReference type="AlphaFoldDB" id="A0A212IX70"/>
<protein>
    <submittedName>
        <fullName evidence="2">Lambda family phage portal protein</fullName>
    </submittedName>
</protein>
<organism evidence="2">
    <name type="scientific">uncultured Desulfovibrio sp</name>
    <dbReference type="NCBI Taxonomy" id="167968"/>
    <lineage>
        <taxon>Bacteria</taxon>
        <taxon>Pseudomonadati</taxon>
        <taxon>Thermodesulfobacteriota</taxon>
        <taxon>Desulfovibrionia</taxon>
        <taxon>Desulfovibrionales</taxon>
        <taxon>Desulfovibrionaceae</taxon>
        <taxon>Desulfovibrio</taxon>
        <taxon>environmental samples</taxon>
    </lineage>
</organism>
<dbReference type="RefSeq" id="WP_296934881.1">
    <property type="nucleotide sequence ID" value="NZ_LT598928.1"/>
</dbReference>
<evidence type="ECO:0000313" key="2">
    <source>
        <dbReference type="EMBL" id="SBV91505.1"/>
    </source>
</evidence>
<proteinExistence type="predicted"/>
<feature type="region of interest" description="Disordered" evidence="1">
    <location>
        <begin position="494"/>
        <end position="523"/>
    </location>
</feature>
<dbReference type="GO" id="GO:0019068">
    <property type="term" value="P:virion assembly"/>
    <property type="evidence" value="ECO:0007669"/>
    <property type="project" value="InterPro"/>
</dbReference>
<gene>
    <name evidence="2" type="ORF">KM92DES2_10142</name>
</gene>
<dbReference type="NCBIfam" id="TIGR01539">
    <property type="entry name" value="portal_lambda"/>
    <property type="match status" value="1"/>
</dbReference>
<sequence>MNGLVDATGRPISTARMVPGASRDAGAFRDPISGWHGPQVHSPQAAARERTVMQRRAGDLAANDWAAGSALDAISMNAVGTGLLPKATIPADMLGISAEEASAIGKRMEWAWSRWVLESDVRGMCHFHDLQLLGIRSMLAQGELLHLALMLDERERQSLGRLFSFALQAVRPQRLQTPADLQTDPAVRDGVRMSSSGRPEGYYIANPAASPQDAFCNIEALSSADFSYIPTRAAHRRLVFHLFRHETEEQVRGVTTFAKGISLFRNLSDALNYELFAQVIAATFPVFIATESGQPPLPQADDGDENEGAERYHEVRPGGVYYGDLNQKPYPLESKRPSANFTSFVEIILRAMAASQGIPYETLAKDYSKTNYSSMRAALNEAWKLYNYYRQWFARSYCQPIWEMVMEEAVLRGYVSLPSSAPDFYAARELWCNASWIGPARGFVDPVKEIQAVVMALQHNLMTYGEAWGERGGDWDEGSDTILHEAPKLRRIVEAKPAQNPVTATGRNGIAPESAQADEEEKA</sequence>
<dbReference type="Pfam" id="PF05136">
    <property type="entry name" value="Phage_portal_2"/>
    <property type="match status" value="1"/>
</dbReference>
<dbReference type="GO" id="GO:0005198">
    <property type="term" value="F:structural molecule activity"/>
    <property type="evidence" value="ECO:0007669"/>
    <property type="project" value="InterPro"/>
</dbReference>
<dbReference type="EMBL" id="FLUP01000001">
    <property type="protein sequence ID" value="SBV91505.1"/>
    <property type="molecule type" value="Genomic_DNA"/>
</dbReference>